<organism evidence="4 5">
    <name type="scientific">Oceanobacillus kimchii</name>
    <dbReference type="NCBI Taxonomy" id="746691"/>
    <lineage>
        <taxon>Bacteria</taxon>
        <taxon>Bacillati</taxon>
        <taxon>Bacillota</taxon>
        <taxon>Bacilli</taxon>
        <taxon>Bacillales</taxon>
        <taxon>Bacillaceae</taxon>
        <taxon>Oceanobacillus</taxon>
    </lineage>
</organism>
<dbReference type="SUPFAM" id="SSF51395">
    <property type="entry name" value="FMN-linked oxidoreductases"/>
    <property type="match status" value="1"/>
</dbReference>
<dbReference type="InterPro" id="IPR013785">
    <property type="entry name" value="Aldolase_TIM"/>
</dbReference>
<dbReference type="InterPro" id="IPR051799">
    <property type="entry name" value="NADH_flavin_oxidoreductase"/>
</dbReference>
<dbReference type="PANTHER" id="PTHR43656:SF2">
    <property type="entry name" value="BINDING OXIDOREDUCTASE, PUTATIVE (AFU_ORTHOLOGUE AFUA_2G08260)-RELATED"/>
    <property type="match status" value="1"/>
</dbReference>
<keyword evidence="1" id="KW-0285">Flavoprotein</keyword>
<dbReference type="CDD" id="cd04735">
    <property type="entry name" value="OYE_like_4_FMN"/>
    <property type="match status" value="1"/>
</dbReference>
<feature type="domain" description="NADH:flavin oxidoreductase/NADH oxidase N-terminal" evidence="3">
    <location>
        <begin position="1"/>
        <end position="279"/>
    </location>
</feature>
<comment type="caution">
    <text evidence="4">The sequence shown here is derived from an EMBL/GenBank/DDBJ whole genome shotgun (WGS) entry which is preliminary data.</text>
</comment>
<dbReference type="Gene3D" id="3.20.20.70">
    <property type="entry name" value="Aldolase class I"/>
    <property type="match status" value="1"/>
</dbReference>
<keyword evidence="5" id="KW-1185">Reference proteome</keyword>
<evidence type="ECO:0000256" key="1">
    <source>
        <dbReference type="ARBA" id="ARBA00022630"/>
    </source>
</evidence>
<evidence type="ECO:0000313" key="4">
    <source>
        <dbReference type="EMBL" id="GLO64454.1"/>
    </source>
</evidence>
<proteinExistence type="predicted"/>
<evidence type="ECO:0000313" key="5">
    <source>
        <dbReference type="Proteomes" id="UP001275436"/>
    </source>
</evidence>
<dbReference type="InterPro" id="IPR001155">
    <property type="entry name" value="OxRdtase_FMN_N"/>
</dbReference>
<dbReference type="Proteomes" id="UP001275436">
    <property type="component" value="Unassembled WGS sequence"/>
</dbReference>
<dbReference type="EMBL" id="BSKO01000001">
    <property type="protein sequence ID" value="GLO64454.1"/>
    <property type="molecule type" value="Genomic_DNA"/>
</dbReference>
<sequence length="321" mass="35448">MVITSCAQVMENGKFPGSLSASSDEHIKSLSKLAESIKSCGTKAILQIFHVGRMGTSASIGEQTVSASAIPAPREDAETPRELTNEEVHAMVKAFGEATRRAIEAGFDGVEIHGANTYLIQQFFSPHSNRRNDEWGGTLDKRMKFPLAVVRSVKEMIDAYAKKPFLFGYRISPEEIEEPGITLNDTLTLMNQLKKESLDYIHVSVGDVQQSSIRNKGSMEAVLGTIQQEVGRDIPLIGVGKIQTPDDALSALELGLPLVAIGRGLLVEPDWVRKVKKGNEFSIRTEITPADYEDLLFPDSMWEYVRSRPGWLPFAEDNIIK</sequence>
<evidence type="ECO:0000256" key="2">
    <source>
        <dbReference type="ARBA" id="ARBA00023002"/>
    </source>
</evidence>
<evidence type="ECO:0000259" key="3">
    <source>
        <dbReference type="Pfam" id="PF00724"/>
    </source>
</evidence>
<dbReference type="PANTHER" id="PTHR43656">
    <property type="entry name" value="BINDING OXIDOREDUCTASE, PUTATIVE (AFU_ORTHOLOGUE AFUA_2G08260)-RELATED"/>
    <property type="match status" value="1"/>
</dbReference>
<protein>
    <submittedName>
        <fullName evidence="4">NADH-dependent flavin oxidoreductase</fullName>
    </submittedName>
</protein>
<name>A0ABQ5TFU5_9BACI</name>
<reference evidence="4 5" key="1">
    <citation type="submission" date="2023-02" db="EMBL/GenBank/DDBJ databases">
        <title>Oceanobacillus kimchii IFOP_LL358 isolated form Alexandrium catenella lab strain.</title>
        <authorList>
            <person name="Gajardo G."/>
            <person name="Ueki S."/>
            <person name="Maruyama F."/>
        </authorList>
    </citation>
    <scope>NUCLEOTIDE SEQUENCE [LARGE SCALE GENOMIC DNA]</scope>
    <source>
        <strain evidence="4 5">IFOP_LL358</strain>
    </source>
</reference>
<gene>
    <name evidence="4" type="ORF">MACH08_02380</name>
</gene>
<dbReference type="Pfam" id="PF00724">
    <property type="entry name" value="Oxidored_FMN"/>
    <property type="match status" value="1"/>
</dbReference>
<accession>A0ABQ5TFU5</accession>
<keyword evidence="2" id="KW-0560">Oxidoreductase</keyword>